<protein>
    <submittedName>
        <fullName evidence="1">Uncharacterized protein</fullName>
    </submittedName>
</protein>
<evidence type="ECO:0000313" key="2">
    <source>
        <dbReference type="Proteomes" id="UP000007266"/>
    </source>
</evidence>
<feature type="non-terminal residue" evidence="1">
    <location>
        <position position="1"/>
    </location>
</feature>
<dbReference type="InParanoid" id="A0A139W8H0"/>
<gene>
    <name evidence="1" type="primary">AUGUSTUS-3.0.2_35044</name>
    <name evidence="1" type="ORF">TcasGA2_TC035044</name>
</gene>
<keyword evidence="2" id="KW-1185">Reference proteome</keyword>
<reference evidence="1 2" key="1">
    <citation type="journal article" date="2008" name="Nature">
        <title>The genome of the model beetle and pest Tribolium castaneum.</title>
        <authorList>
            <consortium name="Tribolium Genome Sequencing Consortium"/>
            <person name="Richards S."/>
            <person name="Gibbs R.A."/>
            <person name="Weinstock G.M."/>
            <person name="Brown S.J."/>
            <person name="Denell R."/>
            <person name="Beeman R.W."/>
            <person name="Gibbs R."/>
            <person name="Beeman R.W."/>
            <person name="Brown S.J."/>
            <person name="Bucher G."/>
            <person name="Friedrich M."/>
            <person name="Grimmelikhuijzen C.J."/>
            <person name="Klingler M."/>
            <person name="Lorenzen M."/>
            <person name="Richards S."/>
            <person name="Roth S."/>
            <person name="Schroder R."/>
            <person name="Tautz D."/>
            <person name="Zdobnov E.M."/>
            <person name="Muzny D."/>
            <person name="Gibbs R.A."/>
            <person name="Weinstock G.M."/>
            <person name="Attaway T."/>
            <person name="Bell S."/>
            <person name="Buhay C.J."/>
            <person name="Chandrabose M.N."/>
            <person name="Chavez D."/>
            <person name="Clerk-Blankenburg K.P."/>
            <person name="Cree A."/>
            <person name="Dao M."/>
            <person name="Davis C."/>
            <person name="Chacko J."/>
            <person name="Dinh H."/>
            <person name="Dugan-Rocha S."/>
            <person name="Fowler G."/>
            <person name="Garner T.T."/>
            <person name="Garnes J."/>
            <person name="Gnirke A."/>
            <person name="Hawes A."/>
            <person name="Hernandez J."/>
            <person name="Hines S."/>
            <person name="Holder M."/>
            <person name="Hume J."/>
            <person name="Jhangiani S.N."/>
            <person name="Joshi V."/>
            <person name="Khan Z.M."/>
            <person name="Jackson L."/>
            <person name="Kovar C."/>
            <person name="Kowis A."/>
            <person name="Lee S."/>
            <person name="Lewis L.R."/>
            <person name="Margolis J."/>
            <person name="Morgan M."/>
            <person name="Nazareth L.V."/>
            <person name="Nguyen N."/>
            <person name="Okwuonu G."/>
            <person name="Parker D."/>
            <person name="Richards S."/>
            <person name="Ruiz S.J."/>
            <person name="Santibanez J."/>
            <person name="Savard J."/>
            <person name="Scherer S.E."/>
            <person name="Schneider B."/>
            <person name="Sodergren E."/>
            <person name="Tautz D."/>
            <person name="Vattahil S."/>
            <person name="Villasana D."/>
            <person name="White C.S."/>
            <person name="Wright R."/>
            <person name="Park Y."/>
            <person name="Beeman R.W."/>
            <person name="Lord J."/>
            <person name="Oppert B."/>
            <person name="Lorenzen M."/>
            <person name="Brown S."/>
            <person name="Wang L."/>
            <person name="Savard J."/>
            <person name="Tautz D."/>
            <person name="Richards S."/>
            <person name="Weinstock G."/>
            <person name="Gibbs R.A."/>
            <person name="Liu Y."/>
            <person name="Worley K."/>
            <person name="Weinstock G."/>
            <person name="Elsik C.G."/>
            <person name="Reese J.T."/>
            <person name="Elhaik E."/>
            <person name="Landan G."/>
            <person name="Graur D."/>
            <person name="Arensburger P."/>
            <person name="Atkinson P."/>
            <person name="Beeman R.W."/>
            <person name="Beidler J."/>
            <person name="Brown S.J."/>
            <person name="Demuth J.P."/>
            <person name="Drury D.W."/>
            <person name="Du Y.Z."/>
            <person name="Fujiwara H."/>
            <person name="Lorenzen M."/>
            <person name="Maselli V."/>
            <person name="Osanai M."/>
            <person name="Park Y."/>
            <person name="Robertson H.M."/>
            <person name="Tu Z."/>
            <person name="Wang J.J."/>
            <person name="Wang S."/>
            <person name="Richards S."/>
            <person name="Song H."/>
            <person name="Zhang L."/>
            <person name="Sodergren E."/>
            <person name="Werner D."/>
            <person name="Stanke M."/>
            <person name="Morgenstern B."/>
            <person name="Solovyev V."/>
            <person name="Kosarev P."/>
            <person name="Brown G."/>
            <person name="Chen H.C."/>
            <person name="Ermolaeva O."/>
            <person name="Hlavina W."/>
            <person name="Kapustin Y."/>
            <person name="Kiryutin B."/>
            <person name="Kitts P."/>
            <person name="Maglott D."/>
            <person name="Pruitt K."/>
            <person name="Sapojnikov V."/>
            <person name="Souvorov A."/>
            <person name="Mackey A.J."/>
            <person name="Waterhouse R.M."/>
            <person name="Wyder S."/>
            <person name="Zdobnov E.M."/>
            <person name="Zdobnov E.M."/>
            <person name="Wyder S."/>
            <person name="Kriventseva E.V."/>
            <person name="Kadowaki T."/>
            <person name="Bork P."/>
            <person name="Aranda M."/>
            <person name="Bao R."/>
            <person name="Beermann A."/>
            <person name="Berns N."/>
            <person name="Bolognesi R."/>
            <person name="Bonneton F."/>
            <person name="Bopp D."/>
            <person name="Brown S.J."/>
            <person name="Bucher G."/>
            <person name="Butts T."/>
            <person name="Chaumot A."/>
            <person name="Denell R.E."/>
            <person name="Ferrier D.E."/>
            <person name="Friedrich M."/>
            <person name="Gordon C.M."/>
            <person name="Jindra M."/>
            <person name="Klingler M."/>
            <person name="Lan Q."/>
            <person name="Lattorff H.M."/>
            <person name="Laudet V."/>
            <person name="von Levetsow C."/>
            <person name="Liu Z."/>
            <person name="Lutz R."/>
            <person name="Lynch J.A."/>
            <person name="da Fonseca R.N."/>
            <person name="Posnien N."/>
            <person name="Reuter R."/>
            <person name="Roth S."/>
            <person name="Savard J."/>
            <person name="Schinko J.B."/>
            <person name="Schmitt C."/>
            <person name="Schoppmeier M."/>
            <person name="Schroder R."/>
            <person name="Shippy T.D."/>
            <person name="Simonnet F."/>
            <person name="Marques-Souza H."/>
            <person name="Tautz D."/>
            <person name="Tomoyasu Y."/>
            <person name="Trauner J."/>
            <person name="Van der Zee M."/>
            <person name="Vervoort M."/>
            <person name="Wittkopp N."/>
            <person name="Wimmer E.A."/>
            <person name="Yang X."/>
            <person name="Jones A.K."/>
            <person name="Sattelle D.B."/>
            <person name="Ebert P.R."/>
            <person name="Nelson D."/>
            <person name="Scott J.G."/>
            <person name="Beeman R.W."/>
            <person name="Muthukrishnan S."/>
            <person name="Kramer K.J."/>
            <person name="Arakane Y."/>
            <person name="Beeman R.W."/>
            <person name="Zhu Q."/>
            <person name="Hogenkamp D."/>
            <person name="Dixit R."/>
            <person name="Oppert B."/>
            <person name="Jiang H."/>
            <person name="Zou Z."/>
            <person name="Marshall J."/>
            <person name="Elpidina E."/>
            <person name="Vinokurov K."/>
            <person name="Oppert C."/>
            <person name="Zou Z."/>
            <person name="Evans J."/>
            <person name="Lu Z."/>
            <person name="Zhao P."/>
            <person name="Sumathipala N."/>
            <person name="Altincicek B."/>
            <person name="Vilcinskas A."/>
            <person name="Williams M."/>
            <person name="Hultmark D."/>
            <person name="Hetru C."/>
            <person name="Jiang H."/>
            <person name="Grimmelikhuijzen C.J."/>
            <person name="Hauser F."/>
            <person name="Cazzamali G."/>
            <person name="Williamson M."/>
            <person name="Park Y."/>
            <person name="Li B."/>
            <person name="Tanaka Y."/>
            <person name="Predel R."/>
            <person name="Neupert S."/>
            <person name="Schachtner J."/>
            <person name="Verleyen P."/>
            <person name="Raible F."/>
            <person name="Bork P."/>
            <person name="Friedrich M."/>
            <person name="Walden K.K."/>
            <person name="Robertson H.M."/>
            <person name="Angeli S."/>
            <person name="Foret S."/>
            <person name="Bucher G."/>
            <person name="Schuetz S."/>
            <person name="Maleszka R."/>
            <person name="Wimmer E.A."/>
            <person name="Beeman R.W."/>
            <person name="Lorenzen M."/>
            <person name="Tomoyasu Y."/>
            <person name="Miller S.C."/>
            <person name="Grossmann D."/>
            <person name="Bucher G."/>
        </authorList>
    </citation>
    <scope>NUCLEOTIDE SEQUENCE [LARGE SCALE GENOMIC DNA]</scope>
    <source>
        <strain evidence="1 2">Georgia GA2</strain>
    </source>
</reference>
<proteinExistence type="predicted"/>
<dbReference type="Proteomes" id="UP000007266">
    <property type="component" value="Unassembled WGS sequence"/>
</dbReference>
<sequence length="23" mass="2830">FGLVLWDIEYGRRGLTKYRDSWV</sequence>
<dbReference type="EMBL" id="KQ973347">
    <property type="protein sequence ID" value="KXZ75565.1"/>
    <property type="molecule type" value="Genomic_DNA"/>
</dbReference>
<accession>A0A139W8H0</accession>
<organism evidence="1 2">
    <name type="scientific">Tribolium castaneum</name>
    <name type="common">Red flour beetle</name>
    <dbReference type="NCBI Taxonomy" id="7070"/>
    <lineage>
        <taxon>Eukaryota</taxon>
        <taxon>Metazoa</taxon>
        <taxon>Ecdysozoa</taxon>
        <taxon>Arthropoda</taxon>
        <taxon>Hexapoda</taxon>
        <taxon>Insecta</taxon>
        <taxon>Pterygota</taxon>
        <taxon>Neoptera</taxon>
        <taxon>Endopterygota</taxon>
        <taxon>Coleoptera</taxon>
        <taxon>Polyphaga</taxon>
        <taxon>Cucujiformia</taxon>
        <taxon>Tenebrionidae</taxon>
        <taxon>Tenebrionidae incertae sedis</taxon>
        <taxon>Tribolium</taxon>
    </lineage>
</organism>
<evidence type="ECO:0000313" key="1">
    <source>
        <dbReference type="EMBL" id="KXZ75565.1"/>
    </source>
</evidence>
<name>A0A139W8H0_TRICA</name>
<dbReference type="AlphaFoldDB" id="A0A139W8H0"/>
<reference evidence="1 2" key="2">
    <citation type="journal article" date="2010" name="Nucleic Acids Res.">
        <title>BeetleBase in 2010: revisions to provide comprehensive genomic information for Tribolium castaneum.</title>
        <authorList>
            <person name="Kim H.S."/>
            <person name="Murphy T."/>
            <person name="Xia J."/>
            <person name="Caragea D."/>
            <person name="Park Y."/>
            <person name="Beeman R.W."/>
            <person name="Lorenzen M.D."/>
            <person name="Butcher S."/>
            <person name="Manak J.R."/>
            <person name="Brown S.J."/>
        </authorList>
    </citation>
    <scope>NUCLEOTIDE SEQUENCE [LARGE SCALE GENOMIC DNA]</scope>
    <source>
        <strain evidence="1 2">Georgia GA2</strain>
    </source>
</reference>